<dbReference type="Pfam" id="PF14258">
    <property type="entry name" value="DUF4350"/>
    <property type="match status" value="1"/>
</dbReference>
<reference evidence="3 4" key="1">
    <citation type="submission" date="2020-07" db="EMBL/GenBank/DDBJ databases">
        <title>Sequencing the genomes of 1000 actinobacteria strains.</title>
        <authorList>
            <person name="Klenk H.-P."/>
        </authorList>
    </citation>
    <scope>NUCLEOTIDE SEQUENCE [LARGE SCALE GENOMIC DNA]</scope>
    <source>
        <strain evidence="3 4">DSM 24662</strain>
    </source>
</reference>
<feature type="transmembrane region" description="Helical" evidence="1">
    <location>
        <begin position="24"/>
        <end position="47"/>
    </location>
</feature>
<accession>A0A7Y9GSX5</accession>
<feature type="domain" description="DUF4350" evidence="2">
    <location>
        <begin position="58"/>
        <end position="226"/>
    </location>
</feature>
<keyword evidence="1" id="KW-0472">Membrane</keyword>
<proteinExistence type="predicted"/>
<dbReference type="RefSeq" id="WP_246301110.1">
    <property type="nucleotide sequence ID" value="NZ_JACCBV010000001.1"/>
</dbReference>
<dbReference type="EMBL" id="JACCBV010000001">
    <property type="protein sequence ID" value="NYE20990.1"/>
    <property type="molecule type" value="Genomic_DNA"/>
</dbReference>
<sequence>MTLTAPPDAAATTPPAAATRARSAMAWIVIVIVLLVAAGFGVVLSGIGQWAERGMLDPESAGPTGTRAIVEILRDHGVEVTVARDRATAARELADGPATLVLPDAPALSDEAIAELTDAASDVVLIDPRSRTLRLAFDAGPAGSAGADPIEPQCELPEAQRAGALAPGAVFLAGDAADACYPSGDGFGLLSAPMEGDGRISAVDGRALFTNEHLAADGNAALAVNLMGRLPHVVWYVPSPDDSDLEDANPSLGELTPPWVSPAILLLLVAGVAAAIWRGRRFGPLVTERLPVTVRASETTEGRARLYAQSRDAVHALDQLRIGALERLSLLLGLGQAASAPEICDAAAARVGADRAIVRGILIDQIPADDAELVALAQRIQQLEQAVRAAVRPERNTP</sequence>
<evidence type="ECO:0000313" key="4">
    <source>
        <dbReference type="Proteomes" id="UP000576969"/>
    </source>
</evidence>
<protein>
    <recommendedName>
        <fullName evidence="2">DUF4350 domain-containing protein</fullName>
    </recommendedName>
</protein>
<organism evidence="3 4">
    <name type="scientific">Microbacterium immunditiarum</name>
    <dbReference type="NCBI Taxonomy" id="337480"/>
    <lineage>
        <taxon>Bacteria</taxon>
        <taxon>Bacillati</taxon>
        <taxon>Actinomycetota</taxon>
        <taxon>Actinomycetes</taxon>
        <taxon>Micrococcales</taxon>
        <taxon>Microbacteriaceae</taxon>
        <taxon>Microbacterium</taxon>
    </lineage>
</organism>
<dbReference type="Proteomes" id="UP000576969">
    <property type="component" value="Unassembled WGS sequence"/>
</dbReference>
<gene>
    <name evidence="3" type="ORF">BJ991_003018</name>
</gene>
<keyword evidence="1" id="KW-0812">Transmembrane</keyword>
<keyword evidence="1" id="KW-1133">Transmembrane helix</keyword>
<evidence type="ECO:0000259" key="2">
    <source>
        <dbReference type="Pfam" id="PF14258"/>
    </source>
</evidence>
<name>A0A7Y9GSX5_9MICO</name>
<dbReference type="InterPro" id="IPR025646">
    <property type="entry name" value="DUF4350"/>
</dbReference>
<comment type="caution">
    <text evidence="3">The sequence shown here is derived from an EMBL/GenBank/DDBJ whole genome shotgun (WGS) entry which is preliminary data.</text>
</comment>
<keyword evidence="4" id="KW-1185">Reference proteome</keyword>
<evidence type="ECO:0000313" key="3">
    <source>
        <dbReference type="EMBL" id="NYE20990.1"/>
    </source>
</evidence>
<dbReference type="AlphaFoldDB" id="A0A7Y9GSX5"/>
<evidence type="ECO:0000256" key="1">
    <source>
        <dbReference type="SAM" id="Phobius"/>
    </source>
</evidence>